<keyword evidence="10 11" id="KW-0694">RNA-binding</keyword>
<evidence type="ECO:0000256" key="4">
    <source>
        <dbReference type="ARBA" id="ARBA00022694"/>
    </source>
</evidence>
<dbReference type="EMBL" id="VMGN01000001">
    <property type="protein sequence ID" value="TSC95318.1"/>
    <property type="molecule type" value="Genomic_DNA"/>
</dbReference>
<feature type="non-terminal residue" evidence="13">
    <location>
        <position position="1"/>
    </location>
</feature>
<keyword evidence="7" id="KW-0255">Endonuclease</keyword>
<dbReference type="PROSITE" id="PS50137">
    <property type="entry name" value="DS_RBD"/>
    <property type="match status" value="1"/>
</dbReference>
<dbReference type="Gene3D" id="3.30.160.20">
    <property type="match status" value="1"/>
</dbReference>
<evidence type="ECO:0000256" key="3">
    <source>
        <dbReference type="ARBA" id="ARBA00022664"/>
    </source>
</evidence>
<evidence type="ECO:0000256" key="11">
    <source>
        <dbReference type="PROSITE-ProRule" id="PRU00266"/>
    </source>
</evidence>
<evidence type="ECO:0000256" key="6">
    <source>
        <dbReference type="ARBA" id="ARBA00022723"/>
    </source>
</evidence>
<dbReference type="InterPro" id="IPR014720">
    <property type="entry name" value="dsRBD_dom"/>
</dbReference>
<evidence type="ECO:0000256" key="9">
    <source>
        <dbReference type="ARBA" id="ARBA00022842"/>
    </source>
</evidence>
<dbReference type="SUPFAM" id="SSF54768">
    <property type="entry name" value="dsRNA-binding domain-like"/>
    <property type="match status" value="1"/>
</dbReference>
<dbReference type="GO" id="GO:0008033">
    <property type="term" value="P:tRNA processing"/>
    <property type="evidence" value="ECO:0007669"/>
    <property type="project" value="UniProtKB-KW"/>
</dbReference>
<evidence type="ECO:0000256" key="5">
    <source>
        <dbReference type="ARBA" id="ARBA00022722"/>
    </source>
</evidence>
<dbReference type="AlphaFoldDB" id="A0A554LR11"/>
<dbReference type="Proteomes" id="UP000316495">
    <property type="component" value="Unassembled WGS sequence"/>
</dbReference>
<evidence type="ECO:0000256" key="2">
    <source>
        <dbReference type="ARBA" id="ARBA00022552"/>
    </source>
</evidence>
<keyword evidence="3" id="KW-0507">mRNA processing</keyword>
<keyword evidence="4" id="KW-0819">tRNA processing</keyword>
<name>A0A554LR11_9BACT</name>
<evidence type="ECO:0000256" key="7">
    <source>
        <dbReference type="ARBA" id="ARBA00022759"/>
    </source>
</evidence>
<keyword evidence="9" id="KW-0460">Magnesium</keyword>
<keyword evidence="5" id="KW-0540">Nuclease</keyword>
<dbReference type="SMART" id="SM00358">
    <property type="entry name" value="DSRM"/>
    <property type="match status" value="1"/>
</dbReference>
<evidence type="ECO:0000313" key="13">
    <source>
        <dbReference type="EMBL" id="TSC95318.1"/>
    </source>
</evidence>
<dbReference type="GO" id="GO:0046872">
    <property type="term" value="F:metal ion binding"/>
    <property type="evidence" value="ECO:0007669"/>
    <property type="project" value="UniProtKB-KW"/>
</dbReference>
<reference evidence="13 14" key="1">
    <citation type="submission" date="2017-07" db="EMBL/GenBank/DDBJ databases">
        <title>Mechanisms for carbon and nitrogen cycling indicate functional differentiation within the Candidate Phyla Radiation.</title>
        <authorList>
            <person name="Danczak R.E."/>
            <person name="Johnston M.D."/>
            <person name="Kenah C."/>
            <person name="Slattery M."/>
            <person name="Wrighton K.C."/>
            <person name="Wilkins M.J."/>
        </authorList>
    </citation>
    <scope>NUCLEOTIDE SEQUENCE [LARGE SCALE GENOMIC DNA]</scope>
    <source>
        <strain evidence="13">Athens1014_28</strain>
    </source>
</reference>
<dbReference type="GO" id="GO:0003723">
    <property type="term" value="F:RNA binding"/>
    <property type="evidence" value="ECO:0007669"/>
    <property type="project" value="UniProtKB-UniRule"/>
</dbReference>
<evidence type="ECO:0000313" key="14">
    <source>
        <dbReference type="Proteomes" id="UP000316495"/>
    </source>
</evidence>
<dbReference type="CDD" id="cd10845">
    <property type="entry name" value="DSRM_RNAse_III_family"/>
    <property type="match status" value="1"/>
</dbReference>
<keyword evidence="8" id="KW-0378">Hydrolase</keyword>
<evidence type="ECO:0000256" key="10">
    <source>
        <dbReference type="ARBA" id="ARBA00022884"/>
    </source>
</evidence>
<keyword evidence="1" id="KW-0963">Cytoplasm</keyword>
<sequence>KKFVEDHIIYKLSDVLDGENHIDAKSRFQELVQEKFSVTPAYETISETGPDHNKKFVVCVLIGEKKIAEGEGNSKQRAQIAAAAEALKVIETD</sequence>
<dbReference type="Pfam" id="PF00035">
    <property type="entry name" value="dsrm"/>
    <property type="match status" value="1"/>
</dbReference>
<proteinExistence type="predicted"/>
<evidence type="ECO:0000256" key="1">
    <source>
        <dbReference type="ARBA" id="ARBA00022490"/>
    </source>
</evidence>
<dbReference type="GO" id="GO:0006397">
    <property type="term" value="P:mRNA processing"/>
    <property type="evidence" value="ECO:0007669"/>
    <property type="project" value="UniProtKB-KW"/>
</dbReference>
<dbReference type="GO" id="GO:0006364">
    <property type="term" value="P:rRNA processing"/>
    <property type="evidence" value="ECO:0007669"/>
    <property type="project" value="UniProtKB-KW"/>
</dbReference>
<keyword evidence="2" id="KW-0698">rRNA processing</keyword>
<dbReference type="GO" id="GO:0004519">
    <property type="term" value="F:endonuclease activity"/>
    <property type="evidence" value="ECO:0007669"/>
    <property type="project" value="UniProtKB-KW"/>
</dbReference>
<gene>
    <name evidence="13" type="ORF">Athens101428_46</name>
</gene>
<evidence type="ECO:0000256" key="8">
    <source>
        <dbReference type="ARBA" id="ARBA00022801"/>
    </source>
</evidence>
<organism evidence="13 14">
    <name type="scientific">Candidatus Berkelbacteria bacterium Athens1014_28</name>
    <dbReference type="NCBI Taxonomy" id="2017145"/>
    <lineage>
        <taxon>Bacteria</taxon>
        <taxon>Candidatus Berkelbacteria</taxon>
    </lineage>
</organism>
<accession>A0A554LR11</accession>
<comment type="caution">
    <text evidence="13">The sequence shown here is derived from an EMBL/GenBank/DDBJ whole genome shotgun (WGS) entry which is preliminary data.</text>
</comment>
<dbReference type="GO" id="GO:0016787">
    <property type="term" value="F:hydrolase activity"/>
    <property type="evidence" value="ECO:0007669"/>
    <property type="project" value="UniProtKB-KW"/>
</dbReference>
<feature type="domain" description="DRBM" evidence="12">
    <location>
        <begin position="23"/>
        <end position="92"/>
    </location>
</feature>
<protein>
    <submittedName>
        <fullName evidence="13">Ribonuclease III</fullName>
    </submittedName>
</protein>
<evidence type="ECO:0000259" key="12">
    <source>
        <dbReference type="PROSITE" id="PS50137"/>
    </source>
</evidence>
<dbReference type="FunFam" id="3.30.160.20:FF:000003">
    <property type="entry name" value="Ribonuclease 3"/>
    <property type="match status" value="1"/>
</dbReference>
<keyword evidence="6" id="KW-0479">Metal-binding</keyword>